<name>A0ABN1FEC3_9PROT</name>
<dbReference type="Proteomes" id="UP001501588">
    <property type="component" value="Unassembled WGS sequence"/>
</dbReference>
<reference evidence="1 2" key="1">
    <citation type="journal article" date="2019" name="Int. J. Syst. Evol. Microbiol.">
        <title>The Global Catalogue of Microorganisms (GCM) 10K type strain sequencing project: providing services to taxonomists for standard genome sequencing and annotation.</title>
        <authorList>
            <consortium name="The Broad Institute Genomics Platform"/>
            <consortium name="The Broad Institute Genome Sequencing Center for Infectious Disease"/>
            <person name="Wu L."/>
            <person name="Ma J."/>
        </authorList>
    </citation>
    <scope>NUCLEOTIDE SEQUENCE [LARGE SCALE GENOMIC DNA]</scope>
    <source>
        <strain evidence="1 2">JCM 9933</strain>
    </source>
</reference>
<dbReference type="NCBIfam" id="NF003322">
    <property type="entry name" value="PRK04334.1-2"/>
    <property type="match status" value="1"/>
</dbReference>
<dbReference type="EMBL" id="BAAAFZ010000046">
    <property type="protein sequence ID" value="GAA0588846.1"/>
    <property type="molecule type" value="Genomic_DNA"/>
</dbReference>
<keyword evidence="2" id="KW-1185">Reference proteome</keyword>
<evidence type="ECO:0000313" key="2">
    <source>
        <dbReference type="Proteomes" id="UP001501588"/>
    </source>
</evidence>
<sequence>MQALGGGRLHLQHGPIDVVLRAWGARDAVAGAYEAAVVRFRTVLRELVEELPELRKAMDDGPRVEGAVAKRMVAACLPHGGVFVTPMAAVAGAVADEVLAAMTGAATLDKAFVNDGGDVAVHLAAGEKMAVGLAADFSEGPVPAIDGRALLRSGDGIGGVATSGRQGRSFSFGIADSVTVLARDAAGADAAATLVANAVDLPGHLAVRRAPARALDPDSDLGDRPVTVAIGPLARDEVAAALAGGRCRAEAMRASGLIRGAALTLRGETVVIGDGRCLSPRRAERGLTR</sequence>
<dbReference type="PIRSF" id="PIRSF006421">
    <property type="entry name" value="UCP006421"/>
    <property type="match status" value="1"/>
</dbReference>
<protein>
    <submittedName>
        <fullName evidence="1">UPF0280 family protein</fullName>
    </submittedName>
</protein>
<proteinExistence type="predicted"/>
<dbReference type="InterPro" id="IPR007183">
    <property type="entry name" value="UPF0280"/>
</dbReference>
<dbReference type="InterPro" id="IPR003374">
    <property type="entry name" value="ApbE-like_sf"/>
</dbReference>
<dbReference type="RefSeq" id="WP_343896093.1">
    <property type="nucleotide sequence ID" value="NZ_BAAAFZ010000046.1"/>
</dbReference>
<organism evidence="1 2">
    <name type="scientific">Craurococcus roseus</name>
    <dbReference type="NCBI Taxonomy" id="77585"/>
    <lineage>
        <taxon>Bacteria</taxon>
        <taxon>Pseudomonadati</taxon>
        <taxon>Pseudomonadota</taxon>
        <taxon>Alphaproteobacteria</taxon>
        <taxon>Acetobacterales</taxon>
        <taxon>Acetobacteraceae</taxon>
        <taxon>Craurococcus</taxon>
    </lineage>
</organism>
<accession>A0ABN1FEC3</accession>
<gene>
    <name evidence="1" type="ORF">GCM10009416_29210</name>
</gene>
<comment type="caution">
    <text evidence="1">The sequence shown here is derived from an EMBL/GenBank/DDBJ whole genome shotgun (WGS) entry which is preliminary data.</text>
</comment>
<dbReference type="Gene3D" id="3.10.520.10">
    <property type="entry name" value="ApbE-like domains"/>
    <property type="match status" value="1"/>
</dbReference>
<evidence type="ECO:0000313" key="1">
    <source>
        <dbReference type="EMBL" id="GAA0588846.1"/>
    </source>
</evidence>
<dbReference type="SUPFAM" id="SSF143631">
    <property type="entry name" value="ApbE-like"/>
    <property type="match status" value="1"/>
</dbReference>